<dbReference type="InterPro" id="IPR002401">
    <property type="entry name" value="Cyt_P450_E_grp-I"/>
</dbReference>
<keyword evidence="6 8" id="KW-0408">Iron</keyword>
<dbReference type="Pfam" id="PF00067">
    <property type="entry name" value="p450"/>
    <property type="match status" value="1"/>
</dbReference>
<keyword evidence="4 8" id="KW-0479">Metal-binding</keyword>
<dbReference type="Gene3D" id="1.10.630.10">
    <property type="entry name" value="Cytochrome P450"/>
    <property type="match status" value="1"/>
</dbReference>
<dbReference type="PRINTS" id="PR00385">
    <property type="entry name" value="P450"/>
</dbReference>
<evidence type="ECO:0000256" key="1">
    <source>
        <dbReference type="ARBA" id="ARBA00001971"/>
    </source>
</evidence>
<comment type="similarity">
    <text evidence="2 8">Belongs to the cytochrome P450 family.</text>
</comment>
<keyword evidence="9" id="KW-1185">Reference proteome</keyword>
<evidence type="ECO:0000256" key="2">
    <source>
        <dbReference type="ARBA" id="ARBA00010617"/>
    </source>
</evidence>
<evidence type="ECO:0000313" key="10">
    <source>
        <dbReference type="RefSeq" id="XP_017785862.1"/>
    </source>
</evidence>
<dbReference type="CDD" id="cd20628">
    <property type="entry name" value="CYP4"/>
    <property type="match status" value="1"/>
</dbReference>
<evidence type="ECO:0000256" key="3">
    <source>
        <dbReference type="ARBA" id="ARBA00022617"/>
    </source>
</evidence>
<evidence type="ECO:0000313" key="9">
    <source>
        <dbReference type="Proteomes" id="UP000695000"/>
    </source>
</evidence>
<gene>
    <name evidence="10 11" type="primary">LOC108569000</name>
</gene>
<dbReference type="InterPro" id="IPR017972">
    <property type="entry name" value="Cyt_P450_CS"/>
</dbReference>
<evidence type="ECO:0000256" key="4">
    <source>
        <dbReference type="ARBA" id="ARBA00022723"/>
    </source>
</evidence>
<dbReference type="PANTHER" id="PTHR24291">
    <property type="entry name" value="CYTOCHROME P450 FAMILY 4"/>
    <property type="match status" value="1"/>
</dbReference>
<proteinExistence type="inferred from homology"/>
<dbReference type="GeneID" id="108569000"/>
<evidence type="ECO:0000313" key="11">
    <source>
        <dbReference type="RefSeq" id="XP_017785863.1"/>
    </source>
</evidence>
<dbReference type="InterPro" id="IPR001128">
    <property type="entry name" value="Cyt_P450"/>
</dbReference>
<dbReference type="RefSeq" id="XP_017785863.1">
    <property type="nucleotide sequence ID" value="XM_017930374.1"/>
</dbReference>
<reference evidence="10 11" key="1">
    <citation type="submission" date="2025-05" db="UniProtKB">
        <authorList>
            <consortium name="RefSeq"/>
        </authorList>
    </citation>
    <scope>IDENTIFICATION</scope>
    <source>
        <tissue evidence="10 11">Whole Larva</tissue>
    </source>
</reference>
<protein>
    <submittedName>
        <fullName evidence="10 11">Cytochrome P450 4d2-like</fullName>
    </submittedName>
</protein>
<organism evidence="9 11">
    <name type="scientific">Nicrophorus vespilloides</name>
    <name type="common">Boreal carrion beetle</name>
    <dbReference type="NCBI Taxonomy" id="110193"/>
    <lineage>
        <taxon>Eukaryota</taxon>
        <taxon>Metazoa</taxon>
        <taxon>Ecdysozoa</taxon>
        <taxon>Arthropoda</taxon>
        <taxon>Hexapoda</taxon>
        <taxon>Insecta</taxon>
        <taxon>Pterygota</taxon>
        <taxon>Neoptera</taxon>
        <taxon>Endopterygota</taxon>
        <taxon>Coleoptera</taxon>
        <taxon>Polyphaga</taxon>
        <taxon>Staphyliniformia</taxon>
        <taxon>Silphidae</taxon>
        <taxon>Nicrophorinae</taxon>
        <taxon>Nicrophorus</taxon>
    </lineage>
</organism>
<evidence type="ECO:0000256" key="6">
    <source>
        <dbReference type="ARBA" id="ARBA00023004"/>
    </source>
</evidence>
<evidence type="ECO:0000256" key="7">
    <source>
        <dbReference type="ARBA" id="ARBA00023033"/>
    </source>
</evidence>
<evidence type="ECO:0000256" key="8">
    <source>
        <dbReference type="RuleBase" id="RU000461"/>
    </source>
</evidence>
<dbReference type="PROSITE" id="PS00086">
    <property type="entry name" value="CYTOCHROME_P450"/>
    <property type="match status" value="1"/>
</dbReference>
<accession>A0ABM1NGB3</accession>
<keyword evidence="5 8" id="KW-0560">Oxidoreductase</keyword>
<dbReference type="PANTHER" id="PTHR24291:SF187">
    <property type="entry name" value="CYTOCHROME P450 4AE1-RELATED"/>
    <property type="match status" value="1"/>
</dbReference>
<dbReference type="SUPFAM" id="SSF48264">
    <property type="entry name" value="Cytochrome P450"/>
    <property type="match status" value="1"/>
</dbReference>
<sequence>MLWMFATSALAGILLLVTILWTGRFLYFYRHLRTIESPVPLWPIVGNAPYFKGGPTEILRLVMGLLRGYNLKSFRMTIGFKCVYLTTEYDLIKSVLTSHDTLHKSDGYKFLRSWLGHGLLIAEGERWRKNRKMLTPTFHFQILEQFTDVYQSMGDILVSRLRNEVGAPDVEISKLLSLYTLDVICETAMGCSVNAQSEVHNEYVKCVEMMCGLIQERSFNPFFQLDFIYRKSQLYQRELKALKTLHGFTESVIRTRREELLARSSCEQQNFEGKRKLALLDLLLEATVDGQPLSDTMIREEVDTFMFAGHDTTSAALSFVVHMLATHQDAQDKAYEEQVSIFGDDVDGMSTLKIINEMKYLELVIKESLRLYPSVPLYLRKLQKGFNHNGIHIPKGTTLGLFAYGIQRDPDYFPDPDKFDPQRFAAGNDEKHKQFPYCYVPFSAGPRNCIGQKFAMAEMKSTLSKILRNFKILPTVPAHDVQLCANTILTSKNGVRVRLAERRN</sequence>
<dbReference type="InterPro" id="IPR050196">
    <property type="entry name" value="Cytochrome_P450_Monoox"/>
</dbReference>
<keyword evidence="3 8" id="KW-0349">Heme</keyword>
<comment type="cofactor">
    <cofactor evidence="1">
        <name>heme</name>
        <dbReference type="ChEBI" id="CHEBI:30413"/>
    </cofactor>
</comment>
<dbReference type="InterPro" id="IPR036396">
    <property type="entry name" value="Cyt_P450_sf"/>
</dbReference>
<dbReference type="PRINTS" id="PR00463">
    <property type="entry name" value="EP450I"/>
</dbReference>
<name>A0ABM1NGB3_NICVS</name>
<evidence type="ECO:0000256" key="5">
    <source>
        <dbReference type="ARBA" id="ARBA00023002"/>
    </source>
</evidence>
<dbReference type="Proteomes" id="UP000695000">
    <property type="component" value="Unplaced"/>
</dbReference>
<keyword evidence="7 8" id="KW-0503">Monooxygenase</keyword>
<dbReference type="RefSeq" id="XP_017785862.1">
    <property type="nucleotide sequence ID" value="XM_017930373.1"/>
</dbReference>